<name>A0ABX6H3R4_9MICO</name>
<accession>A0ABX6H3R4</accession>
<sequence>MTRFHGVSGSYVASRAEGVEVPPIAIRPYAESDAAGTLAVFLAAVTETAAADYSPEQIGAWAGERDVPTWHAAMRARNAFVAIIDGELAGFSDVSADGYIDMMFVAPRFLRRGVATRLLAEAESQARDAPELSADVSITARPFFEHHGFVAVTEQHPVRAGVELVNWRMVKRRG</sequence>
<dbReference type="InterPro" id="IPR000182">
    <property type="entry name" value="GNAT_dom"/>
</dbReference>
<dbReference type="SUPFAM" id="SSF55729">
    <property type="entry name" value="Acyl-CoA N-acyltransferases (Nat)"/>
    <property type="match status" value="1"/>
</dbReference>
<dbReference type="PROSITE" id="PS51186">
    <property type="entry name" value="GNAT"/>
    <property type="match status" value="1"/>
</dbReference>
<dbReference type="InterPro" id="IPR052564">
    <property type="entry name" value="N-acetyltrans/Recomb-assoc"/>
</dbReference>
<gene>
    <name evidence="2" type="ORF">GSU69_17635</name>
</gene>
<evidence type="ECO:0000313" key="2">
    <source>
        <dbReference type="EMBL" id="QHC64318.1"/>
    </source>
</evidence>
<organism evidence="2 3">
    <name type="scientific">Rathayibacter festucae</name>
    <dbReference type="NCBI Taxonomy" id="110937"/>
    <lineage>
        <taxon>Bacteria</taxon>
        <taxon>Bacillati</taxon>
        <taxon>Actinomycetota</taxon>
        <taxon>Actinomycetes</taxon>
        <taxon>Micrococcales</taxon>
        <taxon>Microbacteriaceae</taxon>
        <taxon>Rathayibacter</taxon>
    </lineage>
</organism>
<keyword evidence="3" id="KW-1185">Reference proteome</keyword>
<dbReference type="Gene3D" id="3.40.630.30">
    <property type="match status" value="1"/>
</dbReference>
<feature type="domain" description="N-acetyltransferase" evidence="1">
    <location>
        <begin position="24"/>
        <end position="174"/>
    </location>
</feature>
<dbReference type="PANTHER" id="PTHR43451:SF1">
    <property type="entry name" value="ACETYLTRANSFERASE"/>
    <property type="match status" value="1"/>
</dbReference>
<proteinExistence type="predicted"/>
<dbReference type="PANTHER" id="PTHR43451">
    <property type="entry name" value="ACETYLTRANSFERASE (GNAT) FAMILY PROTEIN"/>
    <property type="match status" value="1"/>
</dbReference>
<evidence type="ECO:0000313" key="3">
    <source>
        <dbReference type="Proteomes" id="UP000464597"/>
    </source>
</evidence>
<reference evidence="3" key="1">
    <citation type="submission" date="2019-12" db="EMBL/GenBank/DDBJ databases">
        <title>Complete and draft genome sequences of new strains and members of some known species of the genus Rathayibacter isolated from plants.</title>
        <authorList>
            <person name="Tarlachkov S.V."/>
            <person name="Starodumova I.P."/>
            <person name="Dorofeeva L.V."/>
            <person name="Prisyazhnaya N.V."/>
            <person name="Leyn S."/>
            <person name="Zlamal J."/>
            <person name="Elan M."/>
            <person name="Osterman A.L."/>
            <person name="Nadler S."/>
            <person name="Subbotin S.A."/>
            <person name="Evtushenko L.I."/>
        </authorList>
    </citation>
    <scope>NUCLEOTIDE SEQUENCE [LARGE SCALE GENOMIC DNA]</scope>
    <source>
        <strain evidence="3">VKM Ac-2802</strain>
    </source>
</reference>
<dbReference type="EMBL" id="CP047180">
    <property type="protein sequence ID" value="QHC64318.1"/>
    <property type="molecule type" value="Genomic_DNA"/>
</dbReference>
<protein>
    <submittedName>
        <fullName evidence="2">GNAT family N-acetyltransferase</fullName>
    </submittedName>
</protein>
<dbReference type="InterPro" id="IPR016181">
    <property type="entry name" value="Acyl_CoA_acyltransferase"/>
</dbReference>
<dbReference type="Proteomes" id="UP000464597">
    <property type="component" value="Chromosome"/>
</dbReference>
<evidence type="ECO:0000259" key="1">
    <source>
        <dbReference type="PROSITE" id="PS51186"/>
    </source>
</evidence>
<dbReference type="Pfam" id="PF13673">
    <property type="entry name" value="Acetyltransf_10"/>
    <property type="match status" value="1"/>
</dbReference>
<dbReference type="CDD" id="cd04301">
    <property type="entry name" value="NAT_SF"/>
    <property type="match status" value="1"/>
</dbReference>